<comment type="caution">
    <text evidence="4">The sequence shown here is derived from an EMBL/GenBank/DDBJ whole genome shotgun (WGS) entry which is preliminary data.</text>
</comment>
<dbReference type="InterPro" id="IPR000086">
    <property type="entry name" value="NUDIX_hydrolase_dom"/>
</dbReference>
<proteinExistence type="inferred from homology"/>
<accession>A0A7V3YFU5</accession>
<evidence type="ECO:0000259" key="3">
    <source>
        <dbReference type="PROSITE" id="PS51462"/>
    </source>
</evidence>
<protein>
    <submittedName>
        <fullName evidence="4">NUDIX domain-containing protein</fullName>
    </submittedName>
</protein>
<dbReference type="CDD" id="cd03673">
    <property type="entry name" value="NUDIX_Ap6A_hydrolase"/>
    <property type="match status" value="1"/>
</dbReference>
<reference evidence="4" key="1">
    <citation type="journal article" date="2020" name="mSystems">
        <title>Genome- and Community-Level Interaction Insights into Carbon Utilization and Element Cycling Functions of Hydrothermarchaeota in Hydrothermal Sediment.</title>
        <authorList>
            <person name="Zhou Z."/>
            <person name="Liu Y."/>
            <person name="Xu W."/>
            <person name="Pan J."/>
            <person name="Luo Z.H."/>
            <person name="Li M."/>
        </authorList>
    </citation>
    <scope>NUCLEOTIDE SEQUENCE [LARGE SCALE GENOMIC DNA]</scope>
    <source>
        <strain evidence="4">SpSt-747</strain>
    </source>
</reference>
<comment type="similarity">
    <text evidence="2">Belongs to the Nudix hydrolase family.</text>
</comment>
<dbReference type="Gene3D" id="3.90.79.10">
    <property type="entry name" value="Nucleoside Triphosphate Pyrophosphohydrolase"/>
    <property type="match status" value="1"/>
</dbReference>
<dbReference type="GO" id="GO:0004081">
    <property type="term" value="F:bis(5'-nucleosyl)-tetraphosphatase (asymmetrical) activity"/>
    <property type="evidence" value="ECO:0007669"/>
    <property type="project" value="TreeGrafter"/>
</dbReference>
<dbReference type="InterPro" id="IPR020476">
    <property type="entry name" value="Nudix_hydrolase"/>
</dbReference>
<dbReference type="GO" id="GO:0006167">
    <property type="term" value="P:AMP biosynthetic process"/>
    <property type="evidence" value="ECO:0007669"/>
    <property type="project" value="TreeGrafter"/>
</dbReference>
<dbReference type="SUPFAM" id="SSF55811">
    <property type="entry name" value="Nudix"/>
    <property type="match status" value="1"/>
</dbReference>
<feature type="domain" description="Nudix hydrolase" evidence="3">
    <location>
        <begin position="4"/>
        <end position="134"/>
    </location>
</feature>
<dbReference type="GO" id="GO:0006754">
    <property type="term" value="P:ATP biosynthetic process"/>
    <property type="evidence" value="ECO:0007669"/>
    <property type="project" value="TreeGrafter"/>
</dbReference>
<dbReference type="InterPro" id="IPR015797">
    <property type="entry name" value="NUDIX_hydrolase-like_dom_sf"/>
</dbReference>
<evidence type="ECO:0000256" key="2">
    <source>
        <dbReference type="RuleBase" id="RU003476"/>
    </source>
</evidence>
<keyword evidence="1 2" id="KW-0378">Hydrolase</keyword>
<name>A0A7V3YFU5_9BACT</name>
<dbReference type="PANTHER" id="PTHR21340:SF0">
    <property type="entry name" value="BIS(5'-NUCLEOSYL)-TETRAPHOSPHATASE [ASYMMETRICAL]"/>
    <property type="match status" value="1"/>
</dbReference>
<dbReference type="InterPro" id="IPR051325">
    <property type="entry name" value="Nudix_hydrolase_domain"/>
</dbReference>
<dbReference type="PROSITE" id="PS51462">
    <property type="entry name" value="NUDIX"/>
    <property type="match status" value="1"/>
</dbReference>
<dbReference type="PRINTS" id="PR00502">
    <property type="entry name" value="NUDIXFAMILY"/>
</dbReference>
<dbReference type="PROSITE" id="PS00893">
    <property type="entry name" value="NUDIX_BOX"/>
    <property type="match status" value="1"/>
</dbReference>
<dbReference type="EMBL" id="DTFV01000046">
    <property type="protein sequence ID" value="HGI30303.1"/>
    <property type="molecule type" value="Genomic_DNA"/>
</dbReference>
<evidence type="ECO:0000256" key="1">
    <source>
        <dbReference type="ARBA" id="ARBA00022801"/>
    </source>
</evidence>
<dbReference type="Pfam" id="PF00293">
    <property type="entry name" value="NUDIX"/>
    <property type="match status" value="1"/>
</dbReference>
<organism evidence="4">
    <name type="scientific">Candidatus Caldatribacterium californiense</name>
    <dbReference type="NCBI Taxonomy" id="1454726"/>
    <lineage>
        <taxon>Bacteria</taxon>
        <taxon>Pseudomonadati</taxon>
        <taxon>Atribacterota</taxon>
        <taxon>Atribacteria</taxon>
        <taxon>Atribacterales</taxon>
        <taxon>Candidatus Caldatribacteriaceae</taxon>
        <taxon>Candidatus Caldatribacterium</taxon>
    </lineage>
</organism>
<evidence type="ECO:0000313" key="4">
    <source>
        <dbReference type="EMBL" id="HGI30303.1"/>
    </source>
</evidence>
<gene>
    <name evidence="4" type="ORF">ENV30_03185</name>
</gene>
<dbReference type="AlphaFoldDB" id="A0A7V3YFU5"/>
<dbReference type="InterPro" id="IPR020084">
    <property type="entry name" value="NUDIX_hydrolase_CS"/>
</dbReference>
<sequence length="144" mass="16363">MERVLVRSSGGVVVQRKGSSFEVLLIRKQGSPFWTLPKGHLEEGESEEAAALREVAEETGCVPRLGPKLGEIAFTYERNGRLFEEHATFYLMEAMTQGVLPPQDEVEEVRWVDLAQAPDLLHYENERDILKKAQEHLEAQRANF</sequence>
<dbReference type="PANTHER" id="PTHR21340">
    <property type="entry name" value="DIADENOSINE 5,5-P1,P4-TETRAPHOSPHATE PYROPHOSPHOHYDROLASE MUTT"/>
    <property type="match status" value="1"/>
</dbReference>